<evidence type="ECO:0000313" key="4">
    <source>
        <dbReference type="EMBL" id="CAA2998696.1"/>
    </source>
</evidence>
<evidence type="ECO:0000256" key="2">
    <source>
        <dbReference type="ARBA" id="ARBA00024341"/>
    </source>
</evidence>
<evidence type="ECO:0000256" key="3">
    <source>
        <dbReference type="SAM" id="MobiDB-lite"/>
    </source>
</evidence>
<protein>
    <submittedName>
        <fullName evidence="4">IQ-DOMAIN 1-like</fullName>
    </submittedName>
</protein>
<dbReference type="PROSITE" id="PS50096">
    <property type="entry name" value="IQ"/>
    <property type="match status" value="1"/>
</dbReference>
<reference evidence="4 5" key="1">
    <citation type="submission" date="2019-12" db="EMBL/GenBank/DDBJ databases">
        <authorList>
            <person name="Alioto T."/>
            <person name="Alioto T."/>
            <person name="Gomez Garrido J."/>
        </authorList>
    </citation>
    <scope>NUCLEOTIDE SEQUENCE [LARGE SCALE GENOMIC DNA]</scope>
</reference>
<comment type="caution">
    <text evidence="4">The sequence shown here is derived from an EMBL/GenBank/DDBJ whole genome shotgun (WGS) entry which is preliminary data.</text>
</comment>
<feature type="region of interest" description="Disordered" evidence="3">
    <location>
        <begin position="298"/>
        <end position="317"/>
    </location>
</feature>
<sequence length="317" mass="35970">MAAKMKGYKYRNGADQPQKYYNNISWKGVFTSVYAEADTSSEATVNQPLAGDFKDQADAESNEMKNGSPKEKQNSTYKLFQQEDAAMIIQSAFRRFLARRANEGMKLQDCKADPVGSPSRESMGTSIEVQTGNFDIFSSQEESMAVHHPARHRSRAQVLKLQKFIILLSTCRGRLGCTVSSVISKMRIQNKLEATTRREKALAYAFSQQLRICSKRKQIKSNSNETGLGWSWLERWMVTRLPESTMMEDQMYKQIEAVSGHQTNRMRKRLLDVAMEEKESCGSNDVSLRIEVGSVAAPKDIPRPTKNRIKTTRKISK</sequence>
<evidence type="ECO:0000256" key="1">
    <source>
        <dbReference type="ARBA" id="ARBA00022860"/>
    </source>
</evidence>
<name>A0A8S0T370_OLEEU</name>
<dbReference type="OrthoDB" id="906240at2759"/>
<accession>A0A8S0T370</accession>
<dbReference type="PANTHER" id="PTHR32295:SF15">
    <property type="entry name" value="PROTEIN IQ-DOMAIN 33"/>
    <property type="match status" value="1"/>
</dbReference>
<dbReference type="PANTHER" id="PTHR32295">
    <property type="entry name" value="IQ-DOMAIN 5-RELATED"/>
    <property type="match status" value="1"/>
</dbReference>
<proteinExistence type="inferred from homology"/>
<dbReference type="GO" id="GO:0005516">
    <property type="term" value="F:calmodulin binding"/>
    <property type="evidence" value="ECO:0007669"/>
    <property type="project" value="UniProtKB-KW"/>
</dbReference>
<dbReference type="Proteomes" id="UP000594638">
    <property type="component" value="Unassembled WGS sequence"/>
</dbReference>
<feature type="compositionally biased region" description="Basic residues" evidence="3">
    <location>
        <begin position="305"/>
        <end position="317"/>
    </location>
</feature>
<comment type="similarity">
    <text evidence="2">Belongs to the IQD family.</text>
</comment>
<keyword evidence="5" id="KW-1185">Reference proteome</keyword>
<dbReference type="AlphaFoldDB" id="A0A8S0T370"/>
<gene>
    <name evidence="4" type="ORF">OLEA9_A048966</name>
</gene>
<evidence type="ECO:0000313" key="5">
    <source>
        <dbReference type="Proteomes" id="UP000594638"/>
    </source>
</evidence>
<dbReference type="EMBL" id="CACTIH010005601">
    <property type="protein sequence ID" value="CAA2998696.1"/>
    <property type="molecule type" value="Genomic_DNA"/>
</dbReference>
<organism evidence="4 5">
    <name type="scientific">Olea europaea subsp. europaea</name>
    <dbReference type="NCBI Taxonomy" id="158383"/>
    <lineage>
        <taxon>Eukaryota</taxon>
        <taxon>Viridiplantae</taxon>
        <taxon>Streptophyta</taxon>
        <taxon>Embryophyta</taxon>
        <taxon>Tracheophyta</taxon>
        <taxon>Spermatophyta</taxon>
        <taxon>Magnoliopsida</taxon>
        <taxon>eudicotyledons</taxon>
        <taxon>Gunneridae</taxon>
        <taxon>Pentapetalae</taxon>
        <taxon>asterids</taxon>
        <taxon>lamiids</taxon>
        <taxon>Lamiales</taxon>
        <taxon>Oleaceae</taxon>
        <taxon>Oleeae</taxon>
        <taxon>Olea</taxon>
    </lineage>
</organism>
<dbReference type="InterPro" id="IPR000048">
    <property type="entry name" value="IQ_motif_EF-hand-BS"/>
</dbReference>
<keyword evidence="1" id="KW-0112">Calmodulin-binding</keyword>
<dbReference type="Pfam" id="PF00612">
    <property type="entry name" value="IQ"/>
    <property type="match status" value="1"/>
</dbReference>
<dbReference type="Gramene" id="OE9A048966T1">
    <property type="protein sequence ID" value="OE9A048966C1"/>
    <property type="gene ID" value="OE9A048966"/>
</dbReference>